<dbReference type="Pfam" id="PF01168">
    <property type="entry name" value="Ala_racemase_N"/>
    <property type="match status" value="1"/>
</dbReference>
<organism evidence="4 5">
    <name type="scientific">Paenibacillus hodogayensis</name>
    <dbReference type="NCBI Taxonomy" id="279208"/>
    <lineage>
        <taxon>Bacteria</taxon>
        <taxon>Bacillati</taxon>
        <taxon>Bacillota</taxon>
        <taxon>Bacilli</taxon>
        <taxon>Bacillales</taxon>
        <taxon>Paenibacillaceae</taxon>
        <taxon>Paenibacillus</taxon>
    </lineage>
</organism>
<proteinExistence type="inferred from homology"/>
<dbReference type="Pfam" id="PF14031">
    <property type="entry name" value="D-ser_dehydrat"/>
    <property type="match status" value="1"/>
</dbReference>
<reference evidence="4 5" key="1">
    <citation type="submission" date="2024-09" db="EMBL/GenBank/DDBJ databases">
        <authorList>
            <person name="Sun Q."/>
            <person name="Mori K."/>
        </authorList>
    </citation>
    <scope>NUCLEOTIDE SEQUENCE [LARGE SCALE GENOMIC DNA]</scope>
    <source>
        <strain evidence="4 5">JCM 12520</strain>
    </source>
</reference>
<evidence type="ECO:0000256" key="1">
    <source>
        <dbReference type="ARBA" id="ARBA00005323"/>
    </source>
</evidence>
<sequence>MIKDDFELLTDTPFLALDLEVMERNLRTMAALAKQAGVKLRPHTKTHKSPYIARKQLEYGASGITVAKLGEAEVMADHGIDDILIAFPLVGRNKLKRFDALLDRARLTVGLDDIAVARGINEVGEARKQRIPVYADVDTGLHRMGRDPLASVQSILDIAKLPYLEIRGLMSHTGHAYARPTEEEIRAVAIEDAELMNETRLQLDRLGLHVPEISVGASATARFIGEIPHATEMRPGMYAFNDRFVMAAGGAEERDCAVTVYATVVARPTPERIIIDAGSKTFAADAFKHGGHGHVIGHPNLTLKALSEEHGTIEVAGSSDLQIGDVLRIIPNHICPAINLADELYGFRNGELETIVPVLGRGKNR</sequence>
<dbReference type="InterPro" id="IPR051466">
    <property type="entry name" value="D-amino_acid_metab_enzyme"/>
</dbReference>
<keyword evidence="5" id="KW-1185">Reference proteome</keyword>
<dbReference type="RefSeq" id="WP_344901372.1">
    <property type="nucleotide sequence ID" value="NZ_BAAAYO010000001.1"/>
</dbReference>
<dbReference type="InterPro" id="IPR042208">
    <property type="entry name" value="D-ser_dehydrat-like_sf"/>
</dbReference>
<accession>A0ABV5VYT3</accession>
<dbReference type="EMBL" id="JBHMAG010000012">
    <property type="protein sequence ID" value="MFB9753451.1"/>
    <property type="molecule type" value="Genomic_DNA"/>
</dbReference>
<dbReference type="Proteomes" id="UP001589619">
    <property type="component" value="Unassembled WGS sequence"/>
</dbReference>
<comment type="caution">
    <text evidence="4">The sequence shown here is derived from an EMBL/GenBank/DDBJ whole genome shotgun (WGS) entry which is preliminary data.</text>
</comment>
<dbReference type="SUPFAM" id="SSF51419">
    <property type="entry name" value="PLP-binding barrel"/>
    <property type="match status" value="1"/>
</dbReference>
<gene>
    <name evidence="4" type="ORF">ACFFNY_17940</name>
</gene>
<evidence type="ECO:0000313" key="4">
    <source>
        <dbReference type="EMBL" id="MFB9753451.1"/>
    </source>
</evidence>
<dbReference type="InterPro" id="IPR029066">
    <property type="entry name" value="PLP-binding_barrel"/>
</dbReference>
<dbReference type="SMART" id="SM01119">
    <property type="entry name" value="D-ser_dehydrat"/>
    <property type="match status" value="1"/>
</dbReference>
<feature type="domain" description="D-serine dehydratase-like" evidence="3">
    <location>
        <begin position="257"/>
        <end position="348"/>
    </location>
</feature>
<evidence type="ECO:0000256" key="2">
    <source>
        <dbReference type="ARBA" id="ARBA00023239"/>
    </source>
</evidence>
<protein>
    <submittedName>
        <fullName evidence="4">Alanine racemase</fullName>
        <ecNumber evidence="4">5.1.1.1</ecNumber>
    </submittedName>
</protein>
<dbReference type="EC" id="5.1.1.1" evidence="4"/>
<evidence type="ECO:0000313" key="5">
    <source>
        <dbReference type="Proteomes" id="UP001589619"/>
    </source>
</evidence>
<keyword evidence="4" id="KW-0413">Isomerase</keyword>
<dbReference type="Gene3D" id="3.20.20.10">
    <property type="entry name" value="Alanine racemase"/>
    <property type="match status" value="1"/>
</dbReference>
<keyword evidence="2" id="KW-0456">Lyase</keyword>
<dbReference type="InterPro" id="IPR026956">
    <property type="entry name" value="D-ser_dehydrat-like_dom"/>
</dbReference>
<comment type="similarity">
    <text evidence="1">Belongs to the DSD1 family.</text>
</comment>
<evidence type="ECO:0000259" key="3">
    <source>
        <dbReference type="SMART" id="SM01119"/>
    </source>
</evidence>
<dbReference type="Gene3D" id="2.40.37.20">
    <property type="entry name" value="D-serine dehydratase-like domain"/>
    <property type="match status" value="1"/>
</dbReference>
<dbReference type="InterPro" id="IPR001608">
    <property type="entry name" value="Ala_racemase_N"/>
</dbReference>
<name>A0ABV5VYT3_9BACL</name>
<dbReference type="PANTHER" id="PTHR28004">
    <property type="entry name" value="ZGC:162816-RELATED"/>
    <property type="match status" value="1"/>
</dbReference>
<dbReference type="GO" id="GO:0008784">
    <property type="term" value="F:alanine racemase activity"/>
    <property type="evidence" value="ECO:0007669"/>
    <property type="project" value="UniProtKB-EC"/>
</dbReference>
<dbReference type="PANTHER" id="PTHR28004:SF2">
    <property type="entry name" value="D-SERINE DEHYDRATASE"/>
    <property type="match status" value="1"/>
</dbReference>